<evidence type="ECO:0000256" key="2">
    <source>
        <dbReference type="ARBA" id="ARBA00022448"/>
    </source>
</evidence>
<feature type="transmembrane region" description="Helical" evidence="8">
    <location>
        <begin position="391"/>
        <end position="412"/>
    </location>
</feature>
<sequence>MGLGTRFAEFIRWYPRGMSAEERRLVAKIDWLVLTYACLSFFTKYLDVSALSNAYVSGMKEDLHLTGNRLNYINAAYEVGYVVFQVPSNILVTKIPAHYYLPAVEIFWGMFTLGTAFIKNYNQLVVMRFFVGLSSTACYIGCLHVINSWYKRNELGRRNALFWCANPLGTMFAGYLQAAAYKNLNGNHGLEGWRWLFIICTIITIPISIVGFVFFPDIPERTTTRWLTEDEKKLARSRVEADGFMPTLGLNKSLFARVLKIKEFYIFVPLTVIFFTCLYGYNTPYLLWLKSQHGRYSVPKVNDLGTVSSAVSVVSAIAVSYYTDLSGSRWEAATLAGILCVFSNVVLAVWHIPYGLKFYAYIALGAAHGVGPLLVTWTAEALAGDLETRSIVFAVQNTLGEVAGLVVPLVVWQVSHSPTFHGGFIWATCISGLFLVNVAVITICQRRDKQRATQTAAEETGDVNGMSLEEEKAVDTSSKEIRETS</sequence>
<accession>F0XGK6</accession>
<keyword evidence="4 8" id="KW-1133">Transmembrane helix</keyword>
<gene>
    <name evidence="10" type="ORF">CMQ_2985</name>
</gene>
<dbReference type="Pfam" id="PF07690">
    <property type="entry name" value="MFS_1"/>
    <property type="match status" value="1"/>
</dbReference>
<comment type="similarity">
    <text evidence="6">Belongs to the major facilitator superfamily. Allantoate permease family.</text>
</comment>
<dbReference type="eggNOG" id="KOG2533">
    <property type="taxonomic scope" value="Eukaryota"/>
</dbReference>
<evidence type="ECO:0000256" key="7">
    <source>
        <dbReference type="SAM" id="MobiDB-lite"/>
    </source>
</evidence>
<feature type="transmembrane region" description="Helical" evidence="8">
    <location>
        <begin position="424"/>
        <end position="444"/>
    </location>
</feature>
<evidence type="ECO:0000259" key="9">
    <source>
        <dbReference type="PROSITE" id="PS50850"/>
    </source>
</evidence>
<feature type="transmembrane region" description="Helical" evidence="8">
    <location>
        <begin position="264"/>
        <end position="281"/>
    </location>
</feature>
<protein>
    <submittedName>
        <fullName evidence="10">Pantothenate transporter</fullName>
    </submittedName>
</protein>
<evidence type="ECO:0000256" key="1">
    <source>
        <dbReference type="ARBA" id="ARBA00004141"/>
    </source>
</evidence>
<dbReference type="EMBL" id="GL629769">
    <property type="protein sequence ID" value="EFX03056.1"/>
    <property type="molecule type" value="Genomic_DNA"/>
</dbReference>
<dbReference type="FunFam" id="1.20.1250.20:FF:000065">
    <property type="entry name" value="Putative MFS pantothenate transporter"/>
    <property type="match status" value="1"/>
</dbReference>
<organism evidence="11">
    <name type="scientific">Grosmannia clavigera (strain kw1407 / UAMH 11150)</name>
    <name type="common">Blue stain fungus</name>
    <name type="synonym">Graphiocladiella clavigera</name>
    <dbReference type="NCBI Taxonomy" id="655863"/>
    <lineage>
        <taxon>Eukaryota</taxon>
        <taxon>Fungi</taxon>
        <taxon>Dikarya</taxon>
        <taxon>Ascomycota</taxon>
        <taxon>Pezizomycotina</taxon>
        <taxon>Sordariomycetes</taxon>
        <taxon>Sordariomycetidae</taxon>
        <taxon>Ophiostomatales</taxon>
        <taxon>Ophiostomataceae</taxon>
        <taxon>Leptographium</taxon>
    </lineage>
</organism>
<dbReference type="SUPFAM" id="SSF103473">
    <property type="entry name" value="MFS general substrate transporter"/>
    <property type="match status" value="1"/>
</dbReference>
<feature type="transmembrane region" description="Helical" evidence="8">
    <location>
        <begin position="193"/>
        <end position="215"/>
    </location>
</feature>
<evidence type="ECO:0000256" key="6">
    <source>
        <dbReference type="ARBA" id="ARBA00037968"/>
    </source>
</evidence>
<dbReference type="GeneID" id="25976034"/>
<dbReference type="PROSITE" id="PS50850">
    <property type="entry name" value="MFS"/>
    <property type="match status" value="1"/>
</dbReference>
<dbReference type="AlphaFoldDB" id="F0XGK6"/>
<feature type="transmembrane region" description="Helical" evidence="8">
    <location>
        <begin position="124"/>
        <end position="148"/>
    </location>
</feature>
<keyword evidence="11" id="KW-1185">Reference proteome</keyword>
<dbReference type="PANTHER" id="PTHR43791">
    <property type="entry name" value="PERMEASE-RELATED"/>
    <property type="match status" value="1"/>
</dbReference>
<reference evidence="10 11" key="1">
    <citation type="journal article" date="2011" name="Proc. Natl. Acad. Sci. U.S.A.">
        <title>Genome and transcriptome analyses of the mountain pine beetle-fungal symbiont Grosmannia clavigera, a lodgepole pine pathogen.</title>
        <authorList>
            <person name="DiGuistini S."/>
            <person name="Wang Y."/>
            <person name="Liao N.Y."/>
            <person name="Taylor G."/>
            <person name="Tanguay P."/>
            <person name="Feau N."/>
            <person name="Henrissat B."/>
            <person name="Chan S.K."/>
            <person name="Hesse-Orce U."/>
            <person name="Alamouti S.M."/>
            <person name="Tsui C.K.M."/>
            <person name="Docking R.T."/>
            <person name="Levasseur A."/>
            <person name="Haridas S."/>
            <person name="Robertson G."/>
            <person name="Birol I."/>
            <person name="Holt R.A."/>
            <person name="Marra M.A."/>
            <person name="Hamelin R.C."/>
            <person name="Hirst M."/>
            <person name="Jones S.J.M."/>
            <person name="Bohlmann J."/>
            <person name="Breuil C."/>
        </authorList>
    </citation>
    <scope>NUCLEOTIDE SEQUENCE [LARGE SCALE GENOMIC DNA]</scope>
    <source>
        <strain evidence="11">kw1407 / UAMH 11150</strain>
    </source>
</reference>
<comment type="subcellular location">
    <subcellularLocation>
        <location evidence="1">Membrane</location>
        <topology evidence="1">Multi-pass membrane protein</topology>
    </subcellularLocation>
</comment>
<proteinExistence type="inferred from homology"/>
<dbReference type="PANTHER" id="PTHR43791:SF15">
    <property type="entry name" value="TRANSPORTER SEO1-RELATED"/>
    <property type="match status" value="1"/>
</dbReference>
<dbReference type="InterPro" id="IPR036259">
    <property type="entry name" value="MFS_trans_sf"/>
</dbReference>
<feature type="region of interest" description="Disordered" evidence="7">
    <location>
        <begin position="455"/>
        <end position="485"/>
    </location>
</feature>
<dbReference type="Gene3D" id="1.20.1250.20">
    <property type="entry name" value="MFS general substrate transporter like domains"/>
    <property type="match status" value="2"/>
</dbReference>
<keyword evidence="5 8" id="KW-0472">Membrane</keyword>
<feature type="transmembrane region" description="Helical" evidence="8">
    <location>
        <begin position="334"/>
        <end position="352"/>
    </location>
</feature>
<dbReference type="GO" id="GO:0022857">
    <property type="term" value="F:transmembrane transporter activity"/>
    <property type="evidence" value="ECO:0007669"/>
    <property type="project" value="InterPro"/>
</dbReference>
<evidence type="ECO:0000256" key="5">
    <source>
        <dbReference type="ARBA" id="ARBA00023136"/>
    </source>
</evidence>
<dbReference type="GO" id="GO:0016020">
    <property type="term" value="C:membrane"/>
    <property type="evidence" value="ECO:0007669"/>
    <property type="project" value="UniProtKB-SubCell"/>
</dbReference>
<feature type="transmembrane region" description="Helical" evidence="8">
    <location>
        <begin position="301"/>
        <end position="322"/>
    </location>
</feature>
<keyword evidence="2" id="KW-0813">Transport</keyword>
<evidence type="ECO:0000313" key="11">
    <source>
        <dbReference type="Proteomes" id="UP000007796"/>
    </source>
</evidence>
<evidence type="ECO:0000256" key="4">
    <source>
        <dbReference type="ARBA" id="ARBA00022989"/>
    </source>
</evidence>
<dbReference type="HOGENOM" id="CLU_001265_4_2_1"/>
<dbReference type="Proteomes" id="UP000007796">
    <property type="component" value="Unassembled WGS sequence"/>
</dbReference>
<evidence type="ECO:0000256" key="8">
    <source>
        <dbReference type="SAM" id="Phobius"/>
    </source>
</evidence>
<dbReference type="STRING" id="655863.F0XGK6"/>
<evidence type="ECO:0000256" key="3">
    <source>
        <dbReference type="ARBA" id="ARBA00022692"/>
    </source>
</evidence>
<dbReference type="InterPro" id="IPR011701">
    <property type="entry name" value="MFS"/>
</dbReference>
<feature type="transmembrane region" description="Helical" evidence="8">
    <location>
        <begin position="160"/>
        <end position="181"/>
    </location>
</feature>
<feature type="transmembrane region" description="Helical" evidence="8">
    <location>
        <begin position="358"/>
        <end position="379"/>
    </location>
</feature>
<dbReference type="InParanoid" id="F0XGK6"/>
<keyword evidence="3 8" id="KW-0812">Transmembrane</keyword>
<dbReference type="InterPro" id="IPR020846">
    <property type="entry name" value="MFS_dom"/>
</dbReference>
<dbReference type="OrthoDB" id="6132182at2759"/>
<feature type="domain" description="Major facilitator superfamily (MFS) profile" evidence="9">
    <location>
        <begin position="33"/>
        <end position="449"/>
    </location>
</feature>
<feature type="compositionally biased region" description="Basic and acidic residues" evidence="7">
    <location>
        <begin position="469"/>
        <end position="485"/>
    </location>
</feature>
<name>F0XGK6_GROCL</name>
<dbReference type="RefSeq" id="XP_014172538.1">
    <property type="nucleotide sequence ID" value="XM_014317063.1"/>
</dbReference>
<evidence type="ECO:0000313" key="10">
    <source>
        <dbReference type="EMBL" id="EFX03056.1"/>
    </source>
</evidence>